<reference evidence="1" key="1">
    <citation type="submission" date="2022-07" db="EMBL/GenBank/DDBJ databases">
        <title>Genome Sequence of Agrocybe chaxingu.</title>
        <authorList>
            <person name="Buettner E."/>
        </authorList>
    </citation>
    <scope>NUCLEOTIDE SEQUENCE</scope>
    <source>
        <strain evidence="1">MP-N11</strain>
    </source>
</reference>
<sequence length="86" mass="9685">MCPRAVADAETMFWDKLQSDWDNFEATATGVAPASRYQFQANNPYLLGDSSRTTQHHLMHTGGQGRQSVMEVSHRVNSLPRIRSGY</sequence>
<protein>
    <submittedName>
        <fullName evidence="1">Uncharacterized protein</fullName>
    </submittedName>
</protein>
<dbReference type="Proteomes" id="UP001148786">
    <property type="component" value="Unassembled WGS sequence"/>
</dbReference>
<comment type="caution">
    <text evidence="1">The sequence shown here is derived from an EMBL/GenBank/DDBJ whole genome shotgun (WGS) entry which is preliminary data.</text>
</comment>
<name>A0A9W8JMC2_9AGAR</name>
<dbReference type="OrthoDB" id="10006023at2759"/>
<dbReference type="EMBL" id="JANKHO010003664">
    <property type="protein sequence ID" value="KAJ3481810.1"/>
    <property type="molecule type" value="Genomic_DNA"/>
</dbReference>
<evidence type="ECO:0000313" key="1">
    <source>
        <dbReference type="EMBL" id="KAJ3481810.1"/>
    </source>
</evidence>
<gene>
    <name evidence="1" type="ORF">NLJ89_g12181</name>
</gene>
<accession>A0A9W8JMC2</accession>
<organism evidence="1 2">
    <name type="scientific">Agrocybe chaxingu</name>
    <dbReference type="NCBI Taxonomy" id="84603"/>
    <lineage>
        <taxon>Eukaryota</taxon>
        <taxon>Fungi</taxon>
        <taxon>Dikarya</taxon>
        <taxon>Basidiomycota</taxon>
        <taxon>Agaricomycotina</taxon>
        <taxon>Agaricomycetes</taxon>
        <taxon>Agaricomycetidae</taxon>
        <taxon>Agaricales</taxon>
        <taxon>Agaricineae</taxon>
        <taxon>Strophariaceae</taxon>
        <taxon>Agrocybe</taxon>
    </lineage>
</organism>
<evidence type="ECO:0000313" key="2">
    <source>
        <dbReference type="Proteomes" id="UP001148786"/>
    </source>
</evidence>
<proteinExistence type="predicted"/>
<dbReference type="AlphaFoldDB" id="A0A9W8JMC2"/>
<keyword evidence="2" id="KW-1185">Reference proteome</keyword>